<sequence>MEDKTHKSNISISNILYIIKSDQKKMIQFIIAFAIVGIIISFSIPKIYKAKVMLAPEIPNTSNLTSNMSSLASMIGMDMNFGNANDAIYPEIYPDLMGSMDFLFSLFPIQVHTIDGTINSSYYNYKLKFQKISWWYYPLKWFQSLFNNKGTSKDKKTYQNNAFEPSKEQYDIATSIEKDINCQVDKKTNVITIEVTAQDPLISAILADSVKEKLKSFITQYRTNKARNDLAYMEQLYKEAKMQYTQARLQYASYSDANEDLLLQSYKSKQEDLENEMQLRYNIYTQVVQQLQLSKAKVQEKTPVFTVLQSATVPIKHSNKPKILILLEFIFIGFCLRISILLYKKREELFQKDANCF</sequence>
<keyword evidence="1" id="KW-0472">Membrane</keyword>
<organism evidence="2 3">
    <name type="scientific">Hoylesella oralis ATCC 33269</name>
    <dbReference type="NCBI Taxonomy" id="873533"/>
    <lineage>
        <taxon>Bacteria</taxon>
        <taxon>Pseudomonadati</taxon>
        <taxon>Bacteroidota</taxon>
        <taxon>Bacteroidia</taxon>
        <taxon>Bacteroidales</taxon>
        <taxon>Prevotellaceae</taxon>
        <taxon>Hoylesella</taxon>
    </lineage>
</organism>
<keyword evidence="1" id="KW-1133">Transmembrane helix</keyword>
<dbReference type="STRING" id="28134.SAMN05444288_1415"/>
<keyword evidence="3" id="KW-1185">Reference proteome</keyword>
<dbReference type="RefSeq" id="WP_004369949.1">
    <property type="nucleotide sequence ID" value="NZ_GL833119.1"/>
</dbReference>
<name>E7RRH5_9BACT</name>
<proteinExistence type="predicted"/>
<dbReference type="eggNOG" id="COG3206">
    <property type="taxonomic scope" value="Bacteria"/>
</dbReference>
<comment type="caution">
    <text evidence="2">The sequence shown here is derived from an EMBL/GenBank/DDBJ whole genome shotgun (WGS) entry which is preliminary data.</text>
</comment>
<dbReference type="Proteomes" id="UP000005580">
    <property type="component" value="Unassembled WGS sequence"/>
</dbReference>
<evidence type="ECO:0000313" key="2">
    <source>
        <dbReference type="EMBL" id="EFZ36863.1"/>
    </source>
</evidence>
<dbReference type="InterPro" id="IPR050445">
    <property type="entry name" value="Bact_polysacc_biosynth/exp"/>
</dbReference>
<keyword evidence="1" id="KW-0812">Transmembrane</keyword>
<evidence type="ECO:0000256" key="1">
    <source>
        <dbReference type="SAM" id="Phobius"/>
    </source>
</evidence>
<dbReference type="HOGENOM" id="CLU_062217_0_0_10"/>
<protein>
    <submittedName>
        <fullName evidence="2">Chain length determinant protein</fullName>
    </submittedName>
</protein>
<dbReference type="AlphaFoldDB" id="E7RRH5"/>
<dbReference type="GO" id="GO:0005886">
    <property type="term" value="C:plasma membrane"/>
    <property type="evidence" value="ECO:0007669"/>
    <property type="project" value="TreeGrafter"/>
</dbReference>
<evidence type="ECO:0000313" key="3">
    <source>
        <dbReference type="Proteomes" id="UP000005580"/>
    </source>
</evidence>
<accession>E7RRH5</accession>
<reference evidence="2" key="1">
    <citation type="submission" date="2011-01" db="EMBL/GenBank/DDBJ databases">
        <authorList>
            <person name="Muzny D."/>
            <person name="Qin X."/>
            <person name="Buhay C."/>
            <person name="Dugan-Rocha S."/>
            <person name="Ding Y."/>
            <person name="Chen G."/>
            <person name="Hawes A."/>
            <person name="Holder M."/>
            <person name="Jhangiani S."/>
            <person name="Johnson A."/>
            <person name="Khan Z."/>
            <person name="Li Z."/>
            <person name="Liu W."/>
            <person name="Liu X."/>
            <person name="Perez L."/>
            <person name="Shen H."/>
            <person name="Wang Q."/>
            <person name="Watt J."/>
            <person name="Xi L."/>
            <person name="Xin Y."/>
            <person name="Zhou J."/>
            <person name="Deng J."/>
            <person name="Jiang H."/>
            <person name="Liu Y."/>
            <person name="Qu J."/>
            <person name="Song X.-Z."/>
            <person name="Zhang L."/>
            <person name="Villasana D."/>
            <person name="Johnson A."/>
            <person name="Liu J."/>
            <person name="Liyanage D."/>
            <person name="Lorensuhewa L."/>
            <person name="Robinson T."/>
            <person name="Song A."/>
            <person name="Song B.-B."/>
            <person name="Dinh H."/>
            <person name="Thornton R."/>
            <person name="Coyle M."/>
            <person name="Francisco L."/>
            <person name="Jackson L."/>
            <person name="Javaid M."/>
            <person name="Korchina V."/>
            <person name="Kovar C."/>
            <person name="Mata R."/>
            <person name="Mathew T."/>
            <person name="Ngo R."/>
            <person name="Nguyen L."/>
            <person name="Nguyen N."/>
            <person name="Okwuonu G."/>
            <person name="Ongeri F."/>
            <person name="Pham C."/>
            <person name="Simmons D."/>
            <person name="Wilczek-Boney K."/>
            <person name="Hale W."/>
            <person name="Jakkamsetti A."/>
            <person name="Pham P."/>
            <person name="Ruth R."/>
            <person name="San Lucas F."/>
            <person name="Warren J."/>
            <person name="Zhang J."/>
            <person name="Zhao Z."/>
            <person name="Zhou C."/>
            <person name="Zhu D."/>
            <person name="Lee S."/>
            <person name="Bess C."/>
            <person name="Blankenburg K."/>
            <person name="Forbes L."/>
            <person name="Fu Q."/>
            <person name="Gubbala S."/>
            <person name="Hirani K."/>
            <person name="Jayaseelan J.C."/>
            <person name="Lara F."/>
            <person name="Munidasa M."/>
            <person name="Palculict T."/>
            <person name="Patil S."/>
            <person name="Pu L.-L."/>
            <person name="Saada N."/>
            <person name="Tang L."/>
            <person name="Weissenberger G."/>
            <person name="Zhu Y."/>
            <person name="Hemphill L."/>
            <person name="Shang Y."/>
            <person name="Youmans B."/>
            <person name="Ayvaz T."/>
            <person name="Ross M."/>
            <person name="Santibanez J."/>
            <person name="Aqrawi P."/>
            <person name="Gross S."/>
            <person name="Joshi V."/>
            <person name="Fowler G."/>
            <person name="Nazareth L."/>
            <person name="Reid J."/>
            <person name="Worley K."/>
            <person name="Petrosino J."/>
            <person name="Highlander S."/>
            <person name="Gibbs R."/>
        </authorList>
    </citation>
    <scope>NUCLEOTIDE SEQUENCE [LARGE SCALE GENOMIC DNA]</scope>
    <source>
        <strain evidence="2">ATCC 33269</strain>
    </source>
</reference>
<dbReference type="PANTHER" id="PTHR32309">
    <property type="entry name" value="TYROSINE-PROTEIN KINASE"/>
    <property type="match status" value="1"/>
</dbReference>
<dbReference type="GO" id="GO:0004713">
    <property type="term" value="F:protein tyrosine kinase activity"/>
    <property type="evidence" value="ECO:0007669"/>
    <property type="project" value="TreeGrafter"/>
</dbReference>
<dbReference type="PANTHER" id="PTHR32309:SF13">
    <property type="entry name" value="FERRIC ENTEROBACTIN TRANSPORT PROTEIN FEPE"/>
    <property type="match status" value="1"/>
</dbReference>
<feature type="transmembrane region" description="Helical" evidence="1">
    <location>
        <begin position="323"/>
        <end position="343"/>
    </location>
</feature>
<dbReference type="EMBL" id="AEPE02000005">
    <property type="protein sequence ID" value="EFZ36863.1"/>
    <property type="molecule type" value="Genomic_DNA"/>
</dbReference>
<gene>
    <name evidence="2" type="ORF">HMPREF0663_11776</name>
</gene>
<feature type="transmembrane region" description="Helical" evidence="1">
    <location>
        <begin position="26"/>
        <end position="44"/>
    </location>
</feature>